<keyword evidence="2" id="KW-1185">Reference proteome</keyword>
<dbReference type="HOGENOM" id="CLU_2014436_0_0_1"/>
<dbReference type="AlphaFoldDB" id="F6VB79"/>
<dbReference type="Proteomes" id="UP000008144">
    <property type="component" value="Unassembled WGS sequence"/>
</dbReference>
<evidence type="ECO:0000313" key="1">
    <source>
        <dbReference type="Ensembl" id="ENSCINP00000008264.3"/>
    </source>
</evidence>
<dbReference type="InParanoid" id="F6VB79"/>
<sequence length="123" mass="14265">MASINIPRKCKKNPSKSKCRLFWEILATKLTKRFIRKCVKKPKSKKCKKWRPVLEIKQLASPYDFVPPKCKKNPGLGKCQSFLVHIAKQLPNKFVAKCNAKPNKPKCRKFRVVLNLVPTFVEN</sequence>
<reference evidence="1" key="2">
    <citation type="submission" date="2025-08" db="UniProtKB">
        <authorList>
            <consortium name="Ensembl"/>
        </authorList>
    </citation>
    <scope>IDENTIFICATION</scope>
</reference>
<evidence type="ECO:0000313" key="2">
    <source>
        <dbReference type="Proteomes" id="UP000008144"/>
    </source>
</evidence>
<accession>F6VB79</accession>
<name>F6VB79_CIOIN</name>
<protein>
    <submittedName>
        <fullName evidence="1">Uncharacterized protein</fullName>
    </submittedName>
</protein>
<reference evidence="2" key="1">
    <citation type="journal article" date="2002" name="Science">
        <title>The draft genome of Ciona intestinalis: insights into chordate and vertebrate origins.</title>
        <authorList>
            <person name="Dehal P."/>
            <person name="Satou Y."/>
            <person name="Campbell R.K."/>
            <person name="Chapman J."/>
            <person name="Degnan B."/>
            <person name="De Tomaso A."/>
            <person name="Davidson B."/>
            <person name="Di Gregorio A."/>
            <person name="Gelpke M."/>
            <person name="Goodstein D.M."/>
            <person name="Harafuji N."/>
            <person name="Hastings K.E."/>
            <person name="Ho I."/>
            <person name="Hotta K."/>
            <person name="Huang W."/>
            <person name="Kawashima T."/>
            <person name="Lemaire P."/>
            <person name="Martinez D."/>
            <person name="Meinertzhagen I.A."/>
            <person name="Necula S."/>
            <person name="Nonaka M."/>
            <person name="Putnam N."/>
            <person name="Rash S."/>
            <person name="Saiga H."/>
            <person name="Satake M."/>
            <person name="Terry A."/>
            <person name="Yamada L."/>
            <person name="Wang H.G."/>
            <person name="Awazu S."/>
            <person name="Azumi K."/>
            <person name="Boore J."/>
            <person name="Branno M."/>
            <person name="Chin-Bow S."/>
            <person name="DeSantis R."/>
            <person name="Doyle S."/>
            <person name="Francino P."/>
            <person name="Keys D.N."/>
            <person name="Haga S."/>
            <person name="Hayashi H."/>
            <person name="Hino K."/>
            <person name="Imai K.S."/>
            <person name="Inaba K."/>
            <person name="Kano S."/>
            <person name="Kobayashi K."/>
            <person name="Kobayashi M."/>
            <person name="Lee B.I."/>
            <person name="Makabe K.W."/>
            <person name="Manohar C."/>
            <person name="Matassi G."/>
            <person name="Medina M."/>
            <person name="Mochizuki Y."/>
            <person name="Mount S."/>
            <person name="Morishita T."/>
            <person name="Miura S."/>
            <person name="Nakayama A."/>
            <person name="Nishizaka S."/>
            <person name="Nomoto H."/>
            <person name="Ohta F."/>
            <person name="Oishi K."/>
            <person name="Rigoutsos I."/>
            <person name="Sano M."/>
            <person name="Sasaki A."/>
            <person name="Sasakura Y."/>
            <person name="Shoguchi E."/>
            <person name="Shin-i T."/>
            <person name="Spagnuolo A."/>
            <person name="Stainier D."/>
            <person name="Suzuki M.M."/>
            <person name="Tassy O."/>
            <person name="Takatori N."/>
            <person name="Tokuoka M."/>
            <person name="Yagi K."/>
            <person name="Yoshizaki F."/>
            <person name="Wada S."/>
            <person name="Zhang C."/>
            <person name="Hyatt P.D."/>
            <person name="Larimer F."/>
            <person name="Detter C."/>
            <person name="Doggett N."/>
            <person name="Glavina T."/>
            <person name="Hawkins T."/>
            <person name="Richardson P."/>
            <person name="Lucas S."/>
            <person name="Kohara Y."/>
            <person name="Levine M."/>
            <person name="Satoh N."/>
            <person name="Rokhsar D.S."/>
        </authorList>
    </citation>
    <scope>NUCLEOTIDE SEQUENCE [LARGE SCALE GENOMIC DNA]</scope>
</reference>
<dbReference type="GeneTree" id="ENSGT00710000108138"/>
<dbReference type="Ensembl" id="ENSCINT00000008264.3">
    <property type="protein sequence ID" value="ENSCINP00000008264.3"/>
    <property type="gene ID" value="ENSCING00000004002.3"/>
</dbReference>
<proteinExistence type="predicted"/>
<organism evidence="1 2">
    <name type="scientific">Ciona intestinalis</name>
    <name type="common">Transparent sea squirt</name>
    <name type="synonym">Ascidia intestinalis</name>
    <dbReference type="NCBI Taxonomy" id="7719"/>
    <lineage>
        <taxon>Eukaryota</taxon>
        <taxon>Metazoa</taxon>
        <taxon>Chordata</taxon>
        <taxon>Tunicata</taxon>
        <taxon>Ascidiacea</taxon>
        <taxon>Phlebobranchia</taxon>
        <taxon>Cionidae</taxon>
        <taxon>Ciona</taxon>
    </lineage>
</organism>
<reference evidence="1" key="3">
    <citation type="submission" date="2025-09" db="UniProtKB">
        <authorList>
            <consortium name="Ensembl"/>
        </authorList>
    </citation>
    <scope>IDENTIFICATION</scope>
</reference>